<dbReference type="AlphaFoldDB" id="A0A1X9SYI9"/>
<dbReference type="PANTHER" id="PTHR21666">
    <property type="entry name" value="PEPTIDASE-RELATED"/>
    <property type="match status" value="1"/>
</dbReference>
<dbReference type="Gene3D" id="2.70.70.10">
    <property type="entry name" value="Glucose Permease (Domain IIA)"/>
    <property type="match status" value="1"/>
</dbReference>
<keyword evidence="2" id="KW-0472">Membrane</keyword>
<reference evidence="5" key="1">
    <citation type="journal article" date="2017" name="Genome Biol. Evol.">
        <title>Comparative Genomic Analysis Identifies a Campylobacter Clade Deficient in Selenium Metabolism.</title>
        <authorList>
            <person name="Miller W.G."/>
            <person name="Yee E."/>
            <person name="Lopes B.S."/>
            <person name="Chapman M.H."/>
            <person name="Huynh S."/>
            <person name="Bono J.L."/>
            <person name="Parker C.T."/>
            <person name="Strachan N.J.C."/>
            <person name="Forbes K.J."/>
        </authorList>
    </citation>
    <scope>NUCLEOTIDE SEQUENCE [LARGE SCALE GENOMIC DNA]</scope>
    <source>
        <strain evidence="5">RM6137</strain>
    </source>
</reference>
<evidence type="ECO:0000259" key="3">
    <source>
        <dbReference type="Pfam" id="PF01551"/>
    </source>
</evidence>
<dbReference type="SUPFAM" id="SSF51261">
    <property type="entry name" value="Duplicated hybrid motif"/>
    <property type="match status" value="1"/>
</dbReference>
<dbReference type="InterPro" id="IPR050570">
    <property type="entry name" value="Cell_wall_metabolism_enzyme"/>
</dbReference>
<dbReference type="Proteomes" id="UP000194260">
    <property type="component" value="Chromosome"/>
</dbReference>
<keyword evidence="1" id="KW-0732">Signal</keyword>
<keyword evidence="2" id="KW-1133">Transmembrane helix</keyword>
<keyword evidence="2" id="KW-0812">Transmembrane</keyword>
<proteinExistence type="predicted"/>
<protein>
    <submittedName>
        <fullName evidence="4">Zinc metallopeptidase, M23 family</fullName>
    </submittedName>
</protein>
<dbReference type="InterPro" id="IPR016047">
    <property type="entry name" value="M23ase_b-sheet_dom"/>
</dbReference>
<organism evidence="4 5">
    <name type="scientific">Campylobacter porcelli</name>
    <dbReference type="NCBI Taxonomy" id="1660073"/>
    <lineage>
        <taxon>Bacteria</taxon>
        <taxon>Pseudomonadati</taxon>
        <taxon>Campylobacterota</taxon>
        <taxon>Epsilonproteobacteria</taxon>
        <taxon>Campylobacterales</taxon>
        <taxon>Campylobacteraceae</taxon>
        <taxon>Campylobacter</taxon>
    </lineage>
</organism>
<dbReference type="STRING" id="1660073.CSUIS_1400"/>
<feature type="transmembrane region" description="Helical" evidence="2">
    <location>
        <begin position="9"/>
        <end position="26"/>
    </location>
</feature>
<dbReference type="Pfam" id="PF01551">
    <property type="entry name" value="Peptidase_M23"/>
    <property type="match status" value="1"/>
</dbReference>
<evidence type="ECO:0000256" key="2">
    <source>
        <dbReference type="SAM" id="Phobius"/>
    </source>
</evidence>
<dbReference type="EMBL" id="CP018789">
    <property type="protein sequence ID" value="ARR01189.1"/>
    <property type="molecule type" value="Genomic_DNA"/>
</dbReference>
<evidence type="ECO:0000313" key="5">
    <source>
        <dbReference type="Proteomes" id="UP000194260"/>
    </source>
</evidence>
<dbReference type="KEGG" id="camy:CSUIS_1400"/>
<feature type="domain" description="M23ase beta-sheet core" evidence="3">
    <location>
        <begin position="330"/>
        <end position="423"/>
    </location>
</feature>
<evidence type="ECO:0000313" key="4">
    <source>
        <dbReference type="EMBL" id="ARR01189.1"/>
    </source>
</evidence>
<dbReference type="RefSeq" id="WP_236860779.1">
    <property type="nucleotide sequence ID" value="NZ_CP018789.1"/>
</dbReference>
<accession>A0A1X9SYI9</accession>
<evidence type="ECO:0000256" key="1">
    <source>
        <dbReference type="ARBA" id="ARBA00022729"/>
    </source>
</evidence>
<dbReference type="CDD" id="cd12797">
    <property type="entry name" value="M23_peptidase"/>
    <property type="match status" value="1"/>
</dbReference>
<name>A0A1X9SYI9_9BACT</name>
<dbReference type="PANTHER" id="PTHR21666:SF289">
    <property type="entry name" value="L-ALA--D-GLU ENDOPEPTIDASE"/>
    <property type="match status" value="1"/>
</dbReference>
<dbReference type="InterPro" id="IPR011055">
    <property type="entry name" value="Dup_hybrid_motif"/>
</dbReference>
<gene>
    <name evidence="4" type="ORF">CSUIS_1400</name>
</gene>
<dbReference type="GO" id="GO:0004222">
    <property type="term" value="F:metalloendopeptidase activity"/>
    <property type="evidence" value="ECO:0007669"/>
    <property type="project" value="TreeGrafter"/>
</dbReference>
<sequence>MRDSKIKTFIFTIIFIGLIFGVIGLFNSDSMDNQAPTISISDEIYWNQKSPIDLNISDNSSLQSIKAIISDSNTSIVILDKKIDEPKSSLELSLELPKGMILQRDKSYKLTIEARDFSLFGANVASKSVDLIIDNKNPQIQIINQSYKITKGGSAVVVFKATDENLQNLYIESDGYIFKPTKFVKDGYWASLVAWDIQNPNFKARIVAIDKAGNKAVSNIGFYLQDRKYKESRITLSDKFLDGKIDELASQYAKNYSQLDRLAKFKFVNETLRASNEDIIRKVTSTVPEEMIDSFYIEPFYPLRNGAAVASFGDHRFFIYDNQEVSQSWHMGLDLASTAMAVMTTNNPAFVAFNDLNGIYGENIILYHGFGLYTLYGHCNETSVKAGEHIGPKHIIGKTGTTGLALGDHLHFGVLVQGIEVRPEEWMDKKWMKDNIYDVLNSAKKAIKG</sequence>